<feature type="transmembrane region" description="Helical" evidence="6">
    <location>
        <begin position="169"/>
        <end position="194"/>
    </location>
</feature>
<gene>
    <name evidence="8" type="ORF">BDZ90DRAFT_233613</name>
</gene>
<feature type="transmembrane region" description="Helical" evidence="6">
    <location>
        <begin position="340"/>
        <end position="361"/>
    </location>
</feature>
<dbReference type="AlphaFoldDB" id="A0A316UL57"/>
<name>A0A316UL57_9BASI</name>
<protein>
    <submittedName>
        <fullName evidence="8">MFS general substrate transporter</fullName>
    </submittedName>
</protein>
<dbReference type="GO" id="GO:0022857">
    <property type="term" value="F:transmembrane transporter activity"/>
    <property type="evidence" value="ECO:0007669"/>
    <property type="project" value="InterPro"/>
</dbReference>
<evidence type="ECO:0000256" key="2">
    <source>
        <dbReference type="ARBA" id="ARBA00022692"/>
    </source>
</evidence>
<feature type="transmembrane region" description="Helical" evidence="6">
    <location>
        <begin position="541"/>
        <end position="561"/>
    </location>
</feature>
<evidence type="ECO:0000256" key="1">
    <source>
        <dbReference type="ARBA" id="ARBA00004141"/>
    </source>
</evidence>
<feature type="transmembrane region" description="Helical" evidence="6">
    <location>
        <begin position="431"/>
        <end position="455"/>
    </location>
</feature>
<dbReference type="InterPro" id="IPR020846">
    <property type="entry name" value="MFS_dom"/>
</dbReference>
<sequence length="597" mass="63657">MSHVDIPEHRDGSTVGVEVLPATTAGAALQPTLHDDTRVGSPTSEKEKKSPSSVAAAEGDKEQTQLDVEYPKGLKFALINLSVNLVVFLVALDQTIVSTAVPVITNEFNSFSDVGWYASAYLLTSTAFQPLFGRLYGSFSIKYVFLASFFIFEIGSLICAVAQDSPTFIVGRAIAGLGLAGAYSGCLIIISVVAPLHIRPLLTSLTGATYGIGGTIGPIIGGAFTSRVTWRWNFYINLCFIPLLVPVILFFLKTPPRKQERTVAQRILRIDWLGTVLILASLICLLLVFQDAGIKYAWSDSKAIGLLVGFVVILIAFIIDQWWMGERATIPFRILKNRTVWGGSIVNFTVASCYFGLLYFLPIYHQTVKGTSAIRSGVLMLPFIVGVIISVTLQGGFTNATGHYIPLLLGGTLIMTAGSAALYALSPTSDVARIAGLEILAGIGPGLSFMVPFTAVSSILDVKDIEIGAAIVIFWQTGGGTVATSMAQSIFQNKFVLYVRQVPGADAAAILSKGVSAFRATTPAELLPTIIDAANKALGKIWIMTAVLGGVAFLSVFAMDLKGRVDVEASKAAEKNKKEKRRGSTDPEAVDATAVAA</sequence>
<feature type="transmembrane region" description="Helical" evidence="6">
    <location>
        <begin position="301"/>
        <end position="319"/>
    </location>
</feature>
<evidence type="ECO:0000259" key="7">
    <source>
        <dbReference type="PROSITE" id="PS50850"/>
    </source>
</evidence>
<dbReference type="Gene3D" id="1.20.1250.20">
    <property type="entry name" value="MFS general substrate transporter like domains"/>
    <property type="match status" value="1"/>
</dbReference>
<feature type="transmembrane region" description="Helical" evidence="6">
    <location>
        <begin position="201"/>
        <end position="220"/>
    </location>
</feature>
<accession>A0A316UL57</accession>
<feature type="transmembrane region" description="Helical" evidence="6">
    <location>
        <begin position="232"/>
        <end position="252"/>
    </location>
</feature>
<dbReference type="CDD" id="cd17502">
    <property type="entry name" value="MFS_Azr1_MDR_like"/>
    <property type="match status" value="1"/>
</dbReference>
<dbReference type="InterPro" id="IPR036259">
    <property type="entry name" value="MFS_trans_sf"/>
</dbReference>
<dbReference type="RefSeq" id="XP_025360628.1">
    <property type="nucleotide sequence ID" value="XM_025506692.1"/>
</dbReference>
<evidence type="ECO:0000256" key="6">
    <source>
        <dbReference type="SAM" id="Phobius"/>
    </source>
</evidence>
<feature type="transmembrane region" description="Helical" evidence="6">
    <location>
        <begin position="81"/>
        <end position="104"/>
    </location>
</feature>
<feature type="region of interest" description="Disordered" evidence="5">
    <location>
        <begin position="25"/>
        <end position="60"/>
    </location>
</feature>
<dbReference type="PANTHER" id="PTHR23501:SF198">
    <property type="entry name" value="AZOLE RESISTANCE PROTEIN 1-RELATED"/>
    <property type="match status" value="1"/>
</dbReference>
<dbReference type="GeneID" id="37028515"/>
<feature type="transmembrane region" description="Helical" evidence="6">
    <location>
        <begin position="143"/>
        <end position="163"/>
    </location>
</feature>
<dbReference type="PANTHER" id="PTHR23501">
    <property type="entry name" value="MAJOR FACILITATOR SUPERFAMILY"/>
    <property type="match status" value="1"/>
</dbReference>
<feature type="compositionally biased region" description="Basic and acidic residues" evidence="5">
    <location>
        <begin position="33"/>
        <end position="50"/>
    </location>
</feature>
<dbReference type="InterPro" id="IPR011701">
    <property type="entry name" value="MFS"/>
</dbReference>
<dbReference type="SUPFAM" id="SSF103473">
    <property type="entry name" value="MFS general substrate transporter"/>
    <property type="match status" value="1"/>
</dbReference>
<proteinExistence type="predicted"/>
<dbReference type="STRING" id="1569628.A0A316UL57"/>
<keyword evidence="9" id="KW-1185">Reference proteome</keyword>
<keyword evidence="3 6" id="KW-1133">Transmembrane helix</keyword>
<evidence type="ECO:0000256" key="4">
    <source>
        <dbReference type="ARBA" id="ARBA00023136"/>
    </source>
</evidence>
<dbReference type="Proteomes" id="UP000245884">
    <property type="component" value="Unassembled WGS sequence"/>
</dbReference>
<keyword evidence="2 6" id="KW-0812">Transmembrane</keyword>
<evidence type="ECO:0000256" key="3">
    <source>
        <dbReference type="ARBA" id="ARBA00022989"/>
    </source>
</evidence>
<feature type="transmembrane region" description="Helical" evidence="6">
    <location>
        <begin position="116"/>
        <end position="136"/>
    </location>
</feature>
<keyword evidence="4 6" id="KW-0472">Membrane</keyword>
<reference evidence="8 9" key="1">
    <citation type="journal article" date="2018" name="Mol. Biol. Evol.">
        <title>Broad Genomic Sampling Reveals a Smut Pathogenic Ancestry of the Fungal Clade Ustilaginomycotina.</title>
        <authorList>
            <person name="Kijpornyongpan T."/>
            <person name="Mondo S.J."/>
            <person name="Barry K."/>
            <person name="Sandor L."/>
            <person name="Lee J."/>
            <person name="Lipzen A."/>
            <person name="Pangilinan J."/>
            <person name="LaButti K."/>
            <person name="Hainaut M."/>
            <person name="Henrissat B."/>
            <person name="Grigoriev I.V."/>
            <person name="Spatafora J.W."/>
            <person name="Aime M.C."/>
        </authorList>
    </citation>
    <scope>NUCLEOTIDE SEQUENCE [LARGE SCALE GENOMIC DNA]</scope>
    <source>
        <strain evidence="8 9">MCA 5214</strain>
    </source>
</reference>
<dbReference type="EMBL" id="KZ819673">
    <property type="protein sequence ID" value="PWN26016.1"/>
    <property type="molecule type" value="Genomic_DNA"/>
</dbReference>
<dbReference type="Pfam" id="PF07690">
    <property type="entry name" value="MFS_1"/>
    <property type="match status" value="1"/>
</dbReference>
<evidence type="ECO:0000256" key="5">
    <source>
        <dbReference type="SAM" id="MobiDB-lite"/>
    </source>
</evidence>
<feature type="transmembrane region" description="Helical" evidence="6">
    <location>
        <begin position="467"/>
        <end position="491"/>
    </location>
</feature>
<evidence type="ECO:0000313" key="9">
    <source>
        <dbReference type="Proteomes" id="UP000245884"/>
    </source>
</evidence>
<feature type="transmembrane region" description="Helical" evidence="6">
    <location>
        <begin position="272"/>
        <end position="289"/>
    </location>
</feature>
<feature type="domain" description="Major facilitator superfamily (MFS) profile" evidence="7">
    <location>
        <begin position="79"/>
        <end position="564"/>
    </location>
</feature>
<dbReference type="GO" id="GO:0005886">
    <property type="term" value="C:plasma membrane"/>
    <property type="evidence" value="ECO:0007669"/>
    <property type="project" value="TreeGrafter"/>
</dbReference>
<feature type="transmembrane region" description="Helical" evidence="6">
    <location>
        <begin position="405"/>
        <end position="425"/>
    </location>
</feature>
<dbReference type="OrthoDB" id="10021397at2759"/>
<comment type="subcellular location">
    <subcellularLocation>
        <location evidence="1">Membrane</location>
        <topology evidence="1">Multi-pass membrane protein</topology>
    </subcellularLocation>
</comment>
<evidence type="ECO:0000313" key="8">
    <source>
        <dbReference type="EMBL" id="PWN26016.1"/>
    </source>
</evidence>
<dbReference type="PROSITE" id="PS50850">
    <property type="entry name" value="MFS"/>
    <property type="match status" value="1"/>
</dbReference>
<feature type="transmembrane region" description="Helical" evidence="6">
    <location>
        <begin position="373"/>
        <end position="393"/>
    </location>
</feature>
<feature type="compositionally biased region" description="Basic and acidic residues" evidence="5">
    <location>
        <begin position="570"/>
        <end position="585"/>
    </location>
</feature>
<feature type="region of interest" description="Disordered" evidence="5">
    <location>
        <begin position="570"/>
        <end position="597"/>
    </location>
</feature>
<organism evidence="8 9">
    <name type="scientific">Jaminaea rosea</name>
    <dbReference type="NCBI Taxonomy" id="1569628"/>
    <lineage>
        <taxon>Eukaryota</taxon>
        <taxon>Fungi</taxon>
        <taxon>Dikarya</taxon>
        <taxon>Basidiomycota</taxon>
        <taxon>Ustilaginomycotina</taxon>
        <taxon>Exobasidiomycetes</taxon>
        <taxon>Microstromatales</taxon>
        <taxon>Microstromatales incertae sedis</taxon>
        <taxon>Jaminaea</taxon>
    </lineage>
</organism>